<evidence type="ECO:0000259" key="2">
    <source>
        <dbReference type="PROSITE" id="PS51192"/>
    </source>
</evidence>
<dbReference type="Gene3D" id="3.40.50.300">
    <property type="entry name" value="P-loop containing nucleotide triphosphate hydrolases"/>
    <property type="match status" value="2"/>
</dbReference>
<dbReference type="GO" id="GO:0005524">
    <property type="term" value="F:ATP binding"/>
    <property type="evidence" value="ECO:0007669"/>
    <property type="project" value="UniProtKB-KW"/>
</dbReference>
<dbReference type="Proteomes" id="UP000252706">
    <property type="component" value="Unassembled WGS sequence"/>
</dbReference>
<dbReference type="RefSeq" id="WP_113823542.1">
    <property type="nucleotide sequence ID" value="NZ_QOCE01000031.1"/>
</dbReference>
<feature type="region of interest" description="Disordered" evidence="1">
    <location>
        <begin position="412"/>
        <end position="434"/>
    </location>
</feature>
<dbReference type="Pfam" id="PF22679">
    <property type="entry name" value="T1R_D3-like"/>
    <property type="match status" value="1"/>
</dbReference>
<dbReference type="InterPro" id="IPR055180">
    <property type="entry name" value="HsdR_RecA-like_helicase_dom_2"/>
</dbReference>
<feature type="domain" description="Helicase ATP-binding" evidence="2">
    <location>
        <begin position="285"/>
        <end position="479"/>
    </location>
</feature>
<dbReference type="GO" id="GO:0009307">
    <property type="term" value="P:DNA restriction-modification system"/>
    <property type="evidence" value="ECO:0007669"/>
    <property type="project" value="UniProtKB-KW"/>
</dbReference>
<dbReference type="GO" id="GO:0003677">
    <property type="term" value="F:DNA binding"/>
    <property type="evidence" value="ECO:0007669"/>
    <property type="project" value="UniProtKB-KW"/>
</dbReference>
<sequence>MVSETSEKALEELIEAAFLTGGYIKGDNADFDADLAIDTVQLWAFLEATQSDELDKLRPRQNWQRIVLERLDRKIKKDGVLTVLKKGLNVDDAHLKLLYRLPYNTKTPEVTRLFEANIFSVTRQVYFSITDSNPSVDMVLFINGLPVVSMELKQPWKGQNVSHARKQYQLRDHREPLFQFGRCLVHFAVDTDEVFMATKLSGKSTYFLPFNKGDGHGKGNPINPTGHKTAYLWDEVLTKHNLTNIIEHFAKLVEEEDPDTGKKKKVLFFPRFQQLDVVRQVLADVREHGVGQRYLIQHSAGSGKSNSITWLGYQLIETYDEAGEHNLFDSVIVVTDRRVLDRQLKDNIRAFSEVKNVVAHAFSSAELKSALENGKKLIITTIQKFPHILDGITDLSDRKFAVIIDEAHSSQSGSAADKMNEAISGGGDEEEPEDLQDKILAAMEARKMGSNASFFAFTATPKNTTLERFGRPNSDGKYVPFHLYSMKQAIEEGFILDVLKNYTTYKSYYELQKSVDSNPEFNTKKAQSKLRAYVEADPTTIKTKAGIMLEHFESNVVRPKKLKGKAKAMVVTRNIESAIRYYLALREALSAAGGPYKPVVAFTGKKMIDGVEHSEDTLNGFPSSDIPKKFKTDEYRILVVANKFLTGFDEPMLTTMYVDKKLQHVLAVQALSRLNRCNNKLGKEETFILDFHNTVEDIKDAFDPFYTSTALSEPTDVNVLHDLKDALDDTGIYDWPEVIEFNEKFFASVDADQLSPLLDTVAARFDEVDEEQKPDIKIKAKQFVKIYAQVACIIPFTNANWEMLHWFLKFLIPKLKVEDPDQDEINGLLESVDLTTYGLERVKIGYTIGLDDSDSEIEPPNPNPRSAHVDPDKDPLDLIIAAFNERYFTGWDATPEEQRVKLINILKHAMADPAFQDKVVGNPDEQNRRIASEALFEKAMRSERRREIDLYKKYASDDDFKKGMHDALLRMMAHVMKSNDRPQGM</sequence>
<dbReference type="OrthoDB" id="9758243at2"/>
<accession>A0A366WY64</accession>
<dbReference type="PANTHER" id="PTHR42927:SF1">
    <property type="entry name" value="HELICASE SUPERFAMILY 1 AND 2 DOMAIN-CONTAINING PROTEIN"/>
    <property type="match status" value="1"/>
</dbReference>
<keyword evidence="3" id="KW-0378">Hydrolase</keyword>
<dbReference type="PROSITE" id="PS51192">
    <property type="entry name" value="HELICASE_ATP_BIND_1"/>
    <property type="match status" value="1"/>
</dbReference>
<dbReference type="SUPFAM" id="SSF52540">
    <property type="entry name" value="P-loop containing nucleoside triphosphate hydrolases"/>
    <property type="match status" value="1"/>
</dbReference>
<comment type="caution">
    <text evidence="3">The sequence shown here is derived from an EMBL/GenBank/DDBJ whole genome shotgun (WGS) entry which is preliminary data.</text>
</comment>
<protein>
    <submittedName>
        <fullName evidence="3">Type I restriction endonuclease subunit R</fullName>
    </submittedName>
</protein>
<dbReference type="Pfam" id="PF04313">
    <property type="entry name" value="HSDR_N"/>
    <property type="match status" value="1"/>
</dbReference>
<proteinExistence type="predicted"/>
<dbReference type="GO" id="GO:0009035">
    <property type="term" value="F:type I site-specific deoxyribonuclease activity"/>
    <property type="evidence" value="ECO:0007669"/>
    <property type="project" value="UniProtKB-EC"/>
</dbReference>
<evidence type="ECO:0000313" key="4">
    <source>
        <dbReference type="Proteomes" id="UP000252706"/>
    </source>
</evidence>
<keyword evidence="3" id="KW-0255">Endonuclease</keyword>
<dbReference type="EMBL" id="QOCE01000031">
    <property type="protein sequence ID" value="RBW54407.1"/>
    <property type="molecule type" value="Genomic_DNA"/>
</dbReference>
<dbReference type="InterPro" id="IPR027417">
    <property type="entry name" value="P-loop_NTPase"/>
</dbReference>
<dbReference type="Pfam" id="PF18766">
    <property type="entry name" value="SWI2_SNF2"/>
    <property type="match status" value="1"/>
</dbReference>
<feature type="region of interest" description="Disordered" evidence="1">
    <location>
        <begin position="852"/>
        <end position="873"/>
    </location>
</feature>
<dbReference type="InterPro" id="IPR007409">
    <property type="entry name" value="Restrct_endonuc_type1_HsdR_N"/>
</dbReference>
<evidence type="ECO:0000313" key="3">
    <source>
        <dbReference type="EMBL" id="RBW54407.1"/>
    </source>
</evidence>
<dbReference type="PANTHER" id="PTHR42927">
    <property type="entry name" value="HELICASE SUPERFAMILY 1 AND 2 DOMAIN-CONTAINING PROTEIN"/>
    <property type="match status" value="1"/>
</dbReference>
<organism evidence="3 4">
    <name type="scientific">Phaeobacter gallaeciensis</name>
    <dbReference type="NCBI Taxonomy" id="60890"/>
    <lineage>
        <taxon>Bacteria</taxon>
        <taxon>Pseudomonadati</taxon>
        <taxon>Pseudomonadota</taxon>
        <taxon>Alphaproteobacteria</taxon>
        <taxon>Rhodobacterales</taxon>
        <taxon>Roseobacteraceae</taxon>
        <taxon>Phaeobacter</taxon>
    </lineage>
</organism>
<dbReference type="AlphaFoldDB" id="A0A366WY64"/>
<dbReference type="InterPro" id="IPR014001">
    <property type="entry name" value="Helicase_ATP-bd"/>
</dbReference>
<dbReference type="CDD" id="cd22332">
    <property type="entry name" value="HsdR_N"/>
    <property type="match status" value="1"/>
</dbReference>
<dbReference type="Gene3D" id="3.90.1570.50">
    <property type="match status" value="1"/>
</dbReference>
<gene>
    <name evidence="3" type="ORF">DS909_11185</name>
</gene>
<dbReference type="SMART" id="SM00487">
    <property type="entry name" value="DEXDc"/>
    <property type="match status" value="1"/>
</dbReference>
<evidence type="ECO:0000256" key="1">
    <source>
        <dbReference type="SAM" id="MobiDB-lite"/>
    </source>
</evidence>
<keyword evidence="3" id="KW-0540">Nuclease</keyword>
<dbReference type="InterPro" id="IPR040980">
    <property type="entry name" value="SWI2_SNF2"/>
</dbReference>
<reference evidence="3 4" key="1">
    <citation type="submission" date="2018-07" db="EMBL/GenBank/DDBJ databases">
        <title>Modular assembly of carbohydrate-degrading microbial communities in the ocean.</title>
        <authorList>
            <person name="Enke T.N."/>
            <person name="Datta M.S."/>
            <person name="Schwartzman J.A."/>
            <person name="Cermak N."/>
            <person name="Schmitz D.A."/>
            <person name="Barrere J."/>
            <person name="Cordero O.X."/>
        </authorList>
    </citation>
    <scope>NUCLEOTIDE SEQUENCE [LARGE SCALE GENOMIC DNA]</scope>
    <source>
        <strain evidence="3 4">C3M10</strain>
    </source>
</reference>
<name>A0A366WY64_9RHOB</name>